<keyword evidence="2" id="KW-0472">Membrane</keyword>
<evidence type="ECO:0000313" key="5">
    <source>
        <dbReference type="Proteomes" id="UP000245080"/>
    </source>
</evidence>
<dbReference type="AlphaFoldDB" id="A0A2V1N013"/>
<feature type="compositionally biased region" description="Polar residues" evidence="1">
    <location>
        <begin position="47"/>
        <end position="61"/>
    </location>
</feature>
<proteinExistence type="predicted"/>
<dbReference type="EMBL" id="QCXQ01000002">
    <property type="protein sequence ID" value="PWG00567.1"/>
    <property type="molecule type" value="Genomic_DNA"/>
</dbReference>
<feature type="transmembrane region" description="Helical" evidence="2">
    <location>
        <begin position="193"/>
        <end position="211"/>
    </location>
</feature>
<evidence type="ECO:0000256" key="1">
    <source>
        <dbReference type="SAM" id="MobiDB-lite"/>
    </source>
</evidence>
<reference evidence="4 5" key="1">
    <citation type="journal article" date="2018" name="Int. J. Syst. Evol. Microbiol.">
        <title>Lactobacillus bambusae sp. nov., isolated from a traditional fermented Ma-bamboo shoots of Taiwan.</title>
        <authorList>
            <person name="Wang L.-T."/>
        </authorList>
    </citation>
    <scope>NUCLEOTIDE SEQUENCE [LARGE SCALE GENOMIC DNA]</scope>
    <source>
        <strain evidence="4 5">BS-W1</strain>
    </source>
</reference>
<dbReference type="Proteomes" id="UP000245080">
    <property type="component" value="Unassembled WGS sequence"/>
</dbReference>
<feature type="compositionally biased region" description="Polar residues" evidence="1">
    <location>
        <begin position="140"/>
        <end position="164"/>
    </location>
</feature>
<dbReference type="InterPro" id="IPR032179">
    <property type="entry name" value="Cry22Aa_Ig-like"/>
</dbReference>
<keyword evidence="2" id="KW-0812">Transmembrane</keyword>
<organism evidence="4 5">
    <name type="scientific">Levilactobacillus bambusae</name>
    <dbReference type="NCBI Taxonomy" id="2024736"/>
    <lineage>
        <taxon>Bacteria</taxon>
        <taxon>Bacillati</taxon>
        <taxon>Bacillota</taxon>
        <taxon>Bacilli</taxon>
        <taxon>Lactobacillales</taxon>
        <taxon>Lactobacillaceae</taxon>
        <taxon>Levilactobacillus</taxon>
    </lineage>
</organism>
<dbReference type="Pfam" id="PF16403">
    <property type="entry name" value="Bact_surface_Ig-like"/>
    <property type="match status" value="2"/>
</dbReference>
<accession>A0A2V1N013</accession>
<comment type="caution">
    <text evidence="4">The sequence shown here is derived from an EMBL/GenBank/DDBJ whole genome shotgun (WGS) entry which is preliminary data.</text>
</comment>
<protein>
    <recommendedName>
        <fullName evidence="3">Pesticidal crystal protein Cry22Aa Ig-like domain-containing protein</fullName>
    </recommendedName>
</protein>
<evidence type="ECO:0000256" key="2">
    <source>
        <dbReference type="SAM" id="Phobius"/>
    </source>
</evidence>
<dbReference type="NCBIfam" id="TIGR01167">
    <property type="entry name" value="LPXTG_anchor"/>
    <property type="match status" value="1"/>
</dbReference>
<evidence type="ECO:0000259" key="3">
    <source>
        <dbReference type="Pfam" id="PF16403"/>
    </source>
</evidence>
<evidence type="ECO:0000313" key="4">
    <source>
        <dbReference type="EMBL" id="PWG00567.1"/>
    </source>
</evidence>
<feature type="domain" description="Pesticidal crystal protein Cry22Aa Ig-like" evidence="3">
    <location>
        <begin position="47"/>
        <end position="115"/>
    </location>
</feature>
<keyword evidence="5" id="KW-1185">Reference proteome</keyword>
<keyword evidence="2" id="KW-1133">Transmembrane helix</keyword>
<feature type="compositionally biased region" description="Low complexity" evidence="1">
    <location>
        <begin position="123"/>
        <end position="139"/>
    </location>
</feature>
<gene>
    <name evidence="4" type="ORF">DCM90_02950</name>
</gene>
<dbReference type="Gene3D" id="2.60.40.10">
    <property type="entry name" value="Immunoglobulins"/>
    <property type="match status" value="2"/>
</dbReference>
<dbReference type="InterPro" id="IPR013783">
    <property type="entry name" value="Ig-like_fold"/>
</dbReference>
<feature type="domain" description="Pesticidal crystal protein Cry22Aa Ig-like" evidence="3">
    <location>
        <begin position="2"/>
        <end position="37"/>
    </location>
</feature>
<name>A0A2V1N013_9LACO</name>
<feature type="region of interest" description="Disordered" evidence="1">
    <location>
        <begin position="47"/>
        <end position="70"/>
    </location>
</feature>
<feature type="region of interest" description="Disordered" evidence="1">
    <location>
        <begin position="119"/>
        <end position="165"/>
    </location>
</feature>
<sequence length="216" mass="22645">MTVTGSVNPHKAGDYYVTYTYVDSAGNAHSVTVKVTVVKSDASLSGHDTTINEGSDWNPSDSFGGGTDGYGRPITINNVVVTGTVDTNKPGDYLITYTYTDEGGNVFTVTVIVHVTGHSNVPGQSGSGNQTSSGNHQGSDNSGQDTESIGQQTNSSESNGTSDHIVSLGHHDAQAKGKSELPQTGDDKIQGPLLMGIGFTLFAFLGISRLFNQRRD</sequence>